<dbReference type="InterPro" id="IPR011009">
    <property type="entry name" value="Kinase-like_dom_sf"/>
</dbReference>
<evidence type="ECO:0000313" key="2">
    <source>
        <dbReference type="EMBL" id="PPJ29399.1"/>
    </source>
</evidence>
<name>A0A2S6A8P1_9NOCA</name>
<dbReference type="EMBL" id="PSZD01000006">
    <property type="protein sequence ID" value="PPJ29399.1"/>
    <property type="molecule type" value="Genomic_DNA"/>
</dbReference>
<protein>
    <recommendedName>
        <fullName evidence="1">Aminoglycoside phosphotransferase domain-containing protein</fullName>
    </recommendedName>
</protein>
<dbReference type="RefSeq" id="WP_181068489.1">
    <property type="nucleotide sequence ID" value="NZ_PSZD01000006.1"/>
</dbReference>
<keyword evidence="3" id="KW-1185">Reference proteome</keyword>
<dbReference type="AlphaFoldDB" id="A0A2S6A8P1"/>
<feature type="domain" description="Aminoglycoside phosphotransferase" evidence="1">
    <location>
        <begin position="52"/>
        <end position="120"/>
    </location>
</feature>
<evidence type="ECO:0000313" key="3">
    <source>
        <dbReference type="Proteomes" id="UP000238356"/>
    </source>
</evidence>
<evidence type="ECO:0000259" key="1">
    <source>
        <dbReference type="Pfam" id="PF01636"/>
    </source>
</evidence>
<dbReference type="Gene3D" id="1.10.510.10">
    <property type="entry name" value="Transferase(Phosphotransferase) domain 1"/>
    <property type="match status" value="1"/>
</dbReference>
<dbReference type="Proteomes" id="UP000238356">
    <property type="component" value="Unassembled WGS sequence"/>
</dbReference>
<reference evidence="2 3" key="1">
    <citation type="submission" date="2018-02" db="EMBL/GenBank/DDBJ databases">
        <title>8 Nocardia nova and 1 Nocardia cyriacigeorgica strain used for evolution to TMP-SMX.</title>
        <authorList>
            <person name="Mehta H."/>
            <person name="Weng J."/>
            <person name="Shamoo Y."/>
        </authorList>
    </citation>
    <scope>NUCLEOTIDE SEQUENCE [LARGE SCALE GENOMIC DNA]</scope>
    <source>
        <strain evidence="2 3">BAA2227</strain>
    </source>
</reference>
<comment type="caution">
    <text evidence="2">The sequence shown here is derived from an EMBL/GenBank/DDBJ whole genome shotgun (WGS) entry which is preliminary data.</text>
</comment>
<accession>A0A2S6A8P1</accession>
<feature type="non-terminal residue" evidence="2">
    <location>
        <position position="1"/>
    </location>
</feature>
<organism evidence="2 3">
    <name type="scientific">Nocardia nova</name>
    <dbReference type="NCBI Taxonomy" id="37330"/>
    <lineage>
        <taxon>Bacteria</taxon>
        <taxon>Bacillati</taxon>
        <taxon>Actinomycetota</taxon>
        <taxon>Actinomycetes</taxon>
        <taxon>Mycobacteriales</taxon>
        <taxon>Nocardiaceae</taxon>
        <taxon>Nocardia</taxon>
    </lineage>
</organism>
<dbReference type="SUPFAM" id="SSF56112">
    <property type="entry name" value="Protein kinase-like (PK-like)"/>
    <property type="match status" value="1"/>
</dbReference>
<dbReference type="InterPro" id="IPR002575">
    <property type="entry name" value="Aminoglycoside_PTrfase"/>
</dbReference>
<gene>
    <name evidence="2" type="ORF">C5F51_13005</name>
</gene>
<sequence length="169" mass="19403">ITSDPDHVIAELLRIRLGHSDILSGRPLGQPSQLSPIRAAAPFEMTRFPLGYGLVHADAHEENMVPADSGWVLIDWDNACYGPRELDLVGTLPDHFHTPHTHRAEFVRSYDYDLLEWSSWRLLRDITEYHSLGSYIRIAADEPRAEHELRRRVESLRKGDRDVVWQSVS</sequence>
<proteinExistence type="predicted"/>
<dbReference type="Pfam" id="PF01636">
    <property type="entry name" value="APH"/>
    <property type="match status" value="1"/>
</dbReference>